<evidence type="ECO:0000313" key="3">
    <source>
        <dbReference type="EMBL" id="GAA0680299.1"/>
    </source>
</evidence>
<comment type="caution">
    <text evidence="3">The sequence shown here is derived from an EMBL/GenBank/DDBJ whole genome shotgun (WGS) entry which is preliminary data.</text>
</comment>
<dbReference type="SUPFAM" id="SSF53474">
    <property type="entry name" value="alpha/beta-Hydrolases"/>
    <property type="match status" value="1"/>
</dbReference>
<evidence type="ECO:0000256" key="1">
    <source>
        <dbReference type="ARBA" id="ARBA00022801"/>
    </source>
</evidence>
<dbReference type="InterPro" id="IPR019826">
    <property type="entry name" value="Carboxylesterase_B_AS"/>
</dbReference>
<dbReference type="InterPro" id="IPR029058">
    <property type="entry name" value="AB_hydrolase_fold"/>
</dbReference>
<dbReference type="GO" id="GO:0016787">
    <property type="term" value="F:hydrolase activity"/>
    <property type="evidence" value="ECO:0007669"/>
    <property type="project" value="UniProtKB-KW"/>
</dbReference>
<keyword evidence="1 3" id="KW-0378">Hydrolase</keyword>
<sequence>MKALSLSLGALLLTGCTQLGLGLANLPAKIGDTPVVRDLAYGPDELHRLDIYRPAEADADEPVLVFFYGGRWTDGDKSMYPFVGEAFASRGYVTVIVDHRKYPQVRFPEFVHDGARALAWVHDHIDRFGGDPDRLFIAGHSSGAHIASLLAADERYLQAQGKPTNIVQAFAGLAGPYDFVPDEDDLIDMFGPPERYPQMQTTTFIDGGEPPMLLMWGESDSVVWRRNMDRLSERIRATSGQVMTHTYKGMDHVGIMASLTWFLRDRRPVFEDMLGFFQQHDAVRVVETKKAAQ</sequence>
<accession>A0ABN1I1B7</accession>
<reference evidence="3 4" key="1">
    <citation type="journal article" date="2019" name="Int. J. Syst. Evol. Microbiol.">
        <title>The Global Catalogue of Microorganisms (GCM) 10K type strain sequencing project: providing services to taxonomists for standard genome sequencing and annotation.</title>
        <authorList>
            <consortium name="The Broad Institute Genomics Platform"/>
            <consortium name="The Broad Institute Genome Sequencing Center for Infectious Disease"/>
            <person name="Wu L."/>
            <person name="Ma J."/>
        </authorList>
    </citation>
    <scope>NUCLEOTIDE SEQUENCE [LARGE SCALE GENOMIC DNA]</scope>
    <source>
        <strain evidence="3 4">JCM 15134</strain>
    </source>
</reference>
<dbReference type="InterPro" id="IPR050300">
    <property type="entry name" value="GDXG_lipolytic_enzyme"/>
</dbReference>
<dbReference type="Pfam" id="PF20434">
    <property type="entry name" value="BD-FAE"/>
    <property type="match status" value="1"/>
</dbReference>
<keyword evidence="4" id="KW-1185">Reference proteome</keyword>
<evidence type="ECO:0000259" key="2">
    <source>
        <dbReference type="Pfam" id="PF20434"/>
    </source>
</evidence>
<feature type="domain" description="BD-FAE-like" evidence="2">
    <location>
        <begin position="49"/>
        <end position="233"/>
    </location>
</feature>
<dbReference type="PROSITE" id="PS51257">
    <property type="entry name" value="PROKAR_LIPOPROTEIN"/>
    <property type="match status" value="1"/>
</dbReference>
<name>A0ABN1I1B7_9GAMM</name>
<dbReference type="RefSeq" id="WP_343800567.1">
    <property type="nucleotide sequence ID" value="NZ_BAAAET010000001.1"/>
</dbReference>
<dbReference type="InterPro" id="IPR049492">
    <property type="entry name" value="BD-FAE-like_dom"/>
</dbReference>
<evidence type="ECO:0000313" key="4">
    <source>
        <dbReference type="Proteomes" id="UP001499915"/>
    </source>
</evidence>
<gene>
    <name evidence="3" type="ORF">GCM10009104_00760</name>
</gene>
<dbReference type="PROSITE" id="PS00122">
    <property type="entry name" value="CARBOXYLESTERASE_B_1"/>
    <property type="match status" value="1"/>
</dbReference>
<dbReference type="EMBL" id="BAAAET010000001">
    <property type="protein sequence ID" value="GAA0680299.1"/>
    <property type="molecule type" value="Genomic_DNA"/>
</dbReference>
<protein>
    <submittedName>
        <fullName evidence="3">Alpha/beta hydrolase</fullName>
    </submittedName>
</protein>
<dbReference type="Proteomes" id="UP001499915">
    <property type="component" value="Unassembled WGS sequence"/>
</dbReference>
<dbReference type="Gene3D" id="3.40.50.1820">
    <property type="entry name" value="alpha/beta hydrolase"/>
    <property type="match status" value="1"/>
</dbReference>
<organism evidence="3 4">
    <name type="scientific">Marinobacterium maritimum</name>
    <dbReference type="NCBI Taxonomy" id="500162"/>
    <lineage>
        <taxon>Bacteria</taxon>
        <taxon>Pseudomonadati</taxon>
        <taxon>Pseudomonadota</taxon>
        <taxon>Gammaproteobacteria</taxon>
        <taxon>Oceanospirillales</taxon>
        <taxon>Oceanospirillaceae</taxon>
        <taxon>Marinobacterium</taxon>
    </lineage>
</organism>
<proteinExistence type="predicted"/>
<dbReference type="PANTHER" id="PTHR48081:SF9">
    <property type="entry name" value="CARBOXYLESTERASE"/>
    <property type="match status" value="1"/>
</dbReference>
<dbReference type="PANTHER" id="PTHR48081">
    <property type="entry name" value="AB HYDROLASE SUPERFAMILY PROTEIN C4A8.06C"/>
    <property type="match status" value="1"/>
</dbReference>